<reference evidence="1" key="1">
    <citation type="journal article" date="2023" name="Mol. Ecol. Resour.">
        <title>Chromosome-level genome assembly of a triploid poplar Populus alba 'Berolinensis'.</title>
        <authorList>
            <person name="Chen S."/>
            <person name="Yu Y."/>
            <person name="Wang X."/>
            <person name="Wang S."/>
            <person name="Zhang T."/>
            <person name="Zhou Y."/>
            <person name="He R."/>
            <person name="Meng N."/>
            <person name="Wang Y."/>
            <person name="Liu W."/>
            <person name="Liu Z."/>
            <person name="Liu J."/>
            <person name="Guo Q."/>
            <person name="Huang H."/>
            <person name="Sederoff R.R."/>
            <person name="Wang G."/>
            <person name="Qu G."/>
            <person name="Chen S."/>
        </authorList>
    </citation>
    <scope>NUCLEOTIDE SEQUENCE</scope>
    <source>
        <strain evidence="1">SC-2020</strain>
    </source>
</reference>
<protein>
    <submittedName>
        <fullName evidence="1">Uncharacterized protein</fullName>
    </submittedName>
</protein>
<name>A0AAD6MML9_9ROSI</name>
<evidence type="ECO:0000313" key="2">
    <source>
        <dbReference type="Proteomes" id="UP001164929"/>
    </source>
</evidence>
<dbReference type="AlphaFoldDB" id="A0AAD6MML9"/>
<comment type="caution">
    <text evidence="1">The sequence shown here is derived from an EMBL/GenBank/DDBJ whole genome shotgun (WGS) entry which is preliminary data.</text>
</comment>
<dbReference type="EMBL" id="JAQIZT010000008">
    <property type="protein sequence ID" value="KAJ6988331.1"/>
    <property type="molecule type" value="Genomic_DNA"/>
</dbReference>
<proteinExistence type="predicted"/>
<evidence type="ECO:0000313" key="1">
    <source>
        <dbReference type="EMBL" id="KAJ6988331.1"/>
    </source>
</evidence>
<gene>
    <name evidence="1" type="ORF">NC653_021301</name>
</gene>
<keyword evidence="2" id="KW-1185">Reference proteome</keyword>
<accession>A0AAD6MML9</accession>
<organism evidence="1 2">
    <name type="scientific">Populus alba x Populus x berolinensis</name>
    <dbReference type="NCBI Taxonomy" id="444605"/>
    <lineage>
        <taxon>Eukaryota</taxon>
        <taxon>Viridiplantae</taxon>
        <taxon>Streptophyta</taxon>
        <taxon>Embryophyta</taxon>
        <taxon>Tracheophyta</taxon>
        <taxon>Spermatophyta</taxon>
        <taxon>Magnoliopsida</taxon>
        <taxon>eudicotyledons</taxon>
        <taxon>Gunneridae</taxon>
        <taxon>Pentapetalae</taxon>
        <taxon>rosids</taxon>
        <taxon>fabids</taxon>
        <taxon>Malpighiales</taxon>
        <taxon>Salicaceae</taxon>
        <taxon>Saliceae</taxon>
        <taxon>Populus</taxon>
    </lineage>
</organism>
<sequence length="81" mass="9516">MTPNQRRTRVPSLLQNLAFKTKGTEENAMGCCNSFLSLHLLLDFRYLNCMWGCIEFQDCYFPCEEKRIGKTNSRRSKAKFK</sequence>
<dbReference type="Proteomes" id="UP001164929">
    <property type="component" value="Chromosome 8"/>
</dbReference>